<proteinExistence type="predicted"/>
<organism evidence="2 3">
    <name type="scientific">Oceanobacillus indicireducens</name>
    <dbReference type="NCBI Taxonomy" id="1004261"/>
    <lineage>
        <taxon>Bacteria</taxon>
        <taxon>Bacillati</taxon>
        <taxon>Bacillota</taxon>
        <taxon>Bacilli</taxon>
        <taxon>Bacillales</taxon>
        <taxon>Bacillaceae</taxon>
        <taxon>Oceanobacillus</taxon>
    </lineage>
</organism>
<evidence type="ECO:0000313" key="2">
    <source>
        <dbReference type="EMBL" id="GGN50500.1"/>
    </source>
</evidence>
<reference evidence="2" key="2">
    <citation type="submission" date="2020-09" db="EMBL/GenBank/DDBJ databases">
        <authorList>
            <person name="Sun Q."/>
            <person name="Ohkuma M."/>
        </authorList>
    </citation>
    <scope>NUCLEOTIDE SEQUENCE</scope>
    <source>
        <strain evidence="2">JCM 17251</strain>
    </source>
</reference>
<evidence type="ECO:0000313" key="3">
    <source>
        <dbReference type="Proteomes" id="UP000624041"/>
    </source>
</evidence>
<dbReference type="AlphaFoldDB" id="A0A917XS22"/>
<name>A0A917XS22_9BACI</name>
<keyword evidence="3" id="KW-1185">Reference proteome</keyword>
<dbReference type="Proteomes" id="UP000624041">
    <property type="component" value="Unassembled WGS sequence"/>
</dbReference>
<keyword evidence="1" id="KW-1133">Transmembrane helix</keyword>
<evidence type="ECO:0000256" key="1">
    <source>
        <dbReference type="SAM" id="Phobius"/>
    </source>
</evidence>
<comment type="caution">
    <text evidence="2">The sequence shown here is derived from an EMBL/GenBank/DDBJ whole genome shotgun (WGS) entry which is preliminary data.</text>
</comment>
<dbReference type="EMBL" id="BMOS01000002">
    <property type="protein sequence ID" value="GGN50500.1"/>
    <property type="molecule type" value="Genomic_DNA"/>
</dbReference>
<dbReference type="RefSeq" id="WP_188855826.1">
    <property type="nucleotide sequence ID" value="NZ_BMOS01000002.1"/>
</dbReference>
<keyword evidence="1" id="KW-0472">Membrane</keyword>
<protein>
    <submittedName>
        <fullName evidence="2">Membrane protein YwmF</fullName>
    </submittedName>
</protein>
<accession>A0A917XS22</accession>
<feature type="transmembrane region" description="Helical" evidence="1">
    <location>
        <begin position="12"/>
        <end position="32"/>
    </location>
</feature>
<feature type="transmembrane region" description="Helical" evidence="1">
    <location>
        <begin position="90"/>
        <end position="109"/>
    </location>
</feature>
<gene>
    <name evidence="2" type="primary">ywmF</name>
    <name evidence="2" type="ORF">GCM10007971_04140</name>
</gene>
<feature type="transmembrane region" description="Helical" evidence="1">
    <location>
        <begin position="121"/>
        <end position="138"/>
    </location>
</feature>
<keyword evidence="1" id="KW-0812">Transmembrane</keyword>
<sequence>MSNYGVDTVFEWGDFITAFWAFFVNLPLVTFIHQLGHYLMARLFGGRSEIVLGRGKQLFRIGAVKVNRFYFLDSFCHYESLKVNSKASHILVYAGGVLLNLFSLLLINILIMSNTLPETSFFYQFGYFTIYFMFYSLFPIQYSEKHASDGKQIINILRNKSASNIFD</sequence>
<reference evidence="2" key="1">
    <citation type="journal article" date="2014" name="Int. J. Syst. Evol. Microbiol.">
        <title>Complete genome sequence of Corynebacterium casei LMG S-19264T (=DSM 44701T), isolated from a smear-ripened cheese.</title>
        <authorList>
            <consortium name="US DOE Joint Genome Institute (JGI-PGF)"/>
            <person name="Walter F."/>
            <person name="Albersmeier A."/>
            <person name="Kalinowski J."/>
            <person name="Ruckert C."/>
        </authorList>
    </citation>
    <scope>NUCLEOTIDE SEQUENCE</scope>
    <source>
        <strain evidence="2">JCM 17251</strain>
    </source>
</reference>